<dbReference type="PANTHER" id="PTHR31890:SF9">
    <property type="entry name" value="PLANT INVERTASE_PECTIN METHYLESTERASE INHIBITOR SUPERFAMILY PROTEIN"/>
    <property type="match status" value="1"/>
</dbReference>
<reference evidence="1 2" key="1">
    <citation type="journal article" date="2019" name="Genome Biol. Evol.">
        <title>Insights into the evolution of the New World diploid cottons (Gossypium, subgenus Houzingenia) based on genome sequencing.</title>
        <authorList>
            <person name="Grover C.E."/>
            <person name="Arick M.A. 2nd"/>
            <person name="Thrash A."/>
            <person name="Conover J.L."/>
            <person name="Sanders W.S."/>
            <person name="Peterson D.G."/>
            <person name="Frelichowski J.E."/>
            <person name="Scheffler J.A."/>
            <person name="Scheffler B.E."/>
            <person name="Wendel J.F."/>
        </authorList>
    </citation>
    <scope>NUCLEOTIDE SEQUENCE [LARGE SCALE GENOMIC DNA]</scope>
    <source>
        <strain evidence="1">8</strain>
        <tissue evidence="1">Leaf</tissue>
    </source>
</reference>
<organism evidence="1 2">
    <name type="scientific">Gossypium trilobum</name>
    <dbReference type="NCBI Taxonomy" id="34281"/>
    <lineage>
        <taxon>Eukaryota</taxon>
        <taxon>Viridiplantae</taxon>
        <taxon>Streptophyta</taxon>
        <taxon>Embryophyta</taxon>
        <taxon>Tracheophyta</taxon>
        <taxon>Spermatophyta</taxon>
        <taxon>Magnoliopsida</taxon>
        <taxon>eudicotyledons</taxon>
        <taxon>Gunneridae</taxon>
        <taxon>Pentapetalae</taxon>
        <taxon>rosids</taxon>
        <taxon>malvids</taxon>
        <taxon>Malvales</taxon>
        <taxon>Malvaceae</taxon>
        <taxon>Malvoideae</taxon>
        <taxon>Gossypium</taxon>
    </lineage>
</organism>
<dbReference type="AlphaFoldDB" id="A0A7J9FL93"/>
<dbReference type="PANTHER" id="PTHR31890">
    <property type="entry name" value="PLANT INVERTASE/PECTIN METHYLESTERASE INHIBITOR SUPERFAMILY PROTEIN"/>
    <property type="match status" value="1"/>
</dbReference>
<accession>A0A7J9FL93</accession>
<dbReference type="EMBL" id="JABEZW010221445">
    <property type="protein sequence ID" value="MBA0786086.1"/>
    <property type="molecule type" value="Genomic_DNA"/>
</dbReference>
<dbReference type="SUPFAM" id="SSF101148">
    <property type="entry name" value="Plant invertase/pectin methylesterase inhibitor"/>
    <property type="match status" value="1"/>
</dbReference>
<evidence type="ECO:0008006" key="3">
    <source>
        <dbReference type="Google" id="ProtNLM"/>
    </source>
</evidence>
<dbReference type="InterPro" id="IPR035513">
    <property type="entry name" value="Invertase/methylesterase_inhib"/>
</dbReference>
<feature type="non-terminal residue" evidence="1">
    <location>
        <position position="1"/>
    </location>
</feature>
<sequence>SYIKTSRIFCNYESIGNHSFCLEALSTTEAVVAKDSTQLGILIMKVGAENVKAMLNIYNEMIKKPSSPQLLKALNCCVEAYKYASLSFEMVSSELVDDLQTANYDVTVIDLEITNFEKELLDTKVQAPRLLAGNRFMHYYIAMGCQITPILQLDKPNEY</sequence>
<evidence type="ECO:0000313" key="1">
    <source>
        <dbReference type="EMBL" id="MBA0786086.1"/>
    </source>
</evidence>
<protein>
    <recommendedName>
        <fullName evidence="3">Pectinesterase inhibitor domain-containing protein</fullName>
    </recommendedName>
</protein>
<dbReference type="Gene3D" id="1.20.140.40">
    <property type="entry name" value="Invertase/pectin methylesterase inhibitor family protein"/>
    <property type="match status" value="1"/>
</dbReference>
<evidence type="ECO:0000313" key="2">
    <source>
        <dbReference type="Proteomes" id="UP000593568"/>
    </source>
</evidence>
<dbReference type="Proteomes" id="UP000593568">
    <property type="component" value="Unassembled WGS sequence"/>
</dbReference>
<proteinExistence type="predicted"/>
<gene>
    <name evidence="1" type="ORF">Gotri_026891</name>
</gene>
<comment type="caution">
    <text evidence="1">The sequence shown here is derived from an EMBL/GenBank/DDBJ whole genome shotgun (WGS) entry which is preliminary data.</text>
</comment>
<keyword evidence="2" id="KW-1185">Reference proteome</keyword>
<name>A0A7J9FL93_9ROSI</name>